<organism evidence="3 4">
    <name type="scientific">Dyella lipolytica</name>
    <dbReference type="NCBI Taxonomy" id="1867835"/>
    <lineage>
        <taxon>Bacteria</taxon>
        <taxon>Pseudomonadati</taxon>
        <taxon>Pseudomonadota</taxon>
        <taxon>Gammaproteobacteria</taxon>
        <taxon>Lysobacterales</taxon>
        <taxon>Rhodanobacteraceae</taxon>
        <taxon>Dyella</taxon>
    </lineage>
</organism>
<dbReference type="Proteomes" id="UP001620405">
    <property type="component" value="Unassembled WGS sequence"/>
</dbReference>
<dbReference type="InterPro" id="IPR052943">
    <property type="entry name" value="TMTC_O-mannosyl-trnsfr"/>
</dbReference>
<feature type="chain" id="PRO_5046756205" evidence="2">
    <location>
        <begin position="20"/>
        <end position="266"/>
    </location>
</feature>
<sequence length="266" mass="29109">MRRNRILLGIGIAAVALLAGCSKTDMVVPQAPTPKLPAETRAQKAQSAAQVHTSLAQHYIEIGDLQGALQKVKLAIDDDPSYVPAQTVIAYIYERIDDTHNAEIHYRRAVELAPDKGDTNNNLGVFLCHDGKEQESLAYFAKAVADPFYTTPDVALTNQGVCQLKLNDRASAEANFRQAVQRNPNNASALLQLASVLYLNNDAFHASAFLQRFDALGQSSPDSLKLGYDIESRLGDKDAAQSYSKRLISQFPESEQAQALNQNVRP</sequence>
<evidence type="ECO:0000256" key="1">
    <source>
        <dbReference type="PROSITE-ProRule" id="PRU00339"/>
    </source>
</evidence>
<dbReference type="Pfam" id="PF13174">
    <property type="entry name" value="TPR_6"/>
    <property type="match status" value="1"/>
</dbReference>
<comment type="caution">
    <text evidence="3">The sequence shown here is derived from an EMBL/GenBank/DDBJ whole genome shotgun (WGS) entry which is preliminary data.</text>
</comment>
<dbReference type="InterPro" id="IPR011990">
    <property type="entry name" value="TPR-like_helical_dom_sf"/>
</dbReference>
<dbReference type="PANTHER" id="PTHR44809">
    <property type="match status" value="1"/>
</dbReference>
<feature type="signal peptide" evidence="2">
    <location>
        <begin position="1"/>
        <end position="19"/>
    </location>
</feature>
<dbReference type="Gene3D" id="1.25.40.10">
    <property type="entry name" value="Tetratricopeptide repeat domain"/>
    <property type="match status" value="1"/>
</dbReference>
<reference evidence="3 4" key="1">
    <citation type="submission" date="2020-10" db="EMBL/GenBank/DDBJ databases">
        <title>Phylogeny of dyella-like bacteria.</title>
        <authorList>
            <person name="Fu J."/>
        </authorList>
    </citation>
    <scope>NUCLEOTIDE SEQUENCE [LARGE SCALE GENOMIC DNA]</scope>
    <source>
        <strain evidence="3 4">DHOB07</strain>
    </source>
</reference>
<dbReference type="PANTHER" id="PTHR44809:SF1">
    <property type="entry name" value="PROTEIN O-MANNOSYL-TRANSFERASE TMTC1"/>
    <property type="match status" value="1"/>
</dbReference>
<dbReference type="Pfam" id="PF13432">
    <property type="entry name" value="TPR_16"/>
    <property type="match status" value="1"/>
</dbReference>
<dbReference type="SMART" id="SM00028">
    <property type="entry name" value="TPR"/>
    <property type="match status" value="4"/>
</dbReference>
<gene>
    <name evidence="3" type="primary">pilW</name>
    <name evidence="3" type="ORF">ISP13_08590</name>
</gene>
<dbReference type="PROSITE" id="PS51257">
    <property type="entry name" value="PROKAR_LIPOPROTEIN"/>
    <property type="match status" value="1"/>
</dbReference>
<feature type="repeat" description="TPR" evidence="1">
    <location>
        <begin position="83"/>
        <end position="116"/>
    </location>
</feature>
<keyword evidence="2" id="KW-0732">Signal</keyword>
<accession>A0ABW8IVM9</accession>
<dbReference type="Pfam" id="PF13181">
    <property type="entry name" value="TPR_8"/>
    <property type="match status" value="1"/>
</dbReference>
<evidence type="ECO:0000256" key="2">
    <source>
        <dbReference type="SAM" id="SignalP"/>
    </source>
</evidence>
<dbReference type="InterPro" id="IPR019734">
    <property type="entry name" value="TPR_rpt"/>
</dbReference>
<keyword evidence="1" id="KW-0802">TPR repeat</keyword>
<dbReference type="InterPro" id="IPR013360">
    <property type="entry name" value="Pilus_4_PilW"/>
</dbReference>
<dbReference type="RefSeq" id="WP_284397012.1">
    <property type="nucleotide sequence ID" value="NZ_BSNQ01000003.1"/>
</dbReference>
<evidence type="ECO:0000313" key="4">
    <source>
        <dbReference type="Proteomes" id="UP001620405"/>
    </source>
</evidence>
<protein>
    <submittedName>
        <fullName evidence="3">Type IV pilus biogenesis/stability protein PilW</fullName>
    </submittedName>
</protein>
<dbReference type="PROSITE" id="PS50005">
    <property type="entry name" value="TPR"/>
    <property type="match status" value="3"/>
</dbReference>
<proteinExistence type="predicted"/>
<keyword evidence="4" id="KW-1185">Reference proteome</keyword>
<feature type="repeat" description="TPR" evidence="1">
    <location>
        <begin position="153"/>
        <end position="186"/>
    </location>
</feature>
<name>A0ABW8IVM9_9GAMM</name>
<dbReference type="NCBIfam" id="TIGR02521">
    <property type="entry name" value="type_IV_pilW"/>
    <property type="match status" value="1"/>
</dbReference>
<dbReference type="SUPFAM" id="SSF81901">
    <property type="entry name" value="HCP-like"/>
    <property type="match status" value="1"/>
</dbReference>
<evidence type="ECO:0000313" key="3">
    <source>
        <dbReference type="EMBL" id="MFK2873588.1"/>
    </source>
</evidence>
<dbReference type="EMBL" id="JADIKG010000011">
    <property type="protein sequence ID" value="MFK2873588.1"/>
    <property type="molecule type" value="Genomic_DNA"/>
</dbReference>
<feature type="repeat" description="TPR" evidence="1">
    <location>
        <begin position="49"/>
        <end position="82"/>
    </location>
</feature>